<feature type="transmembrane region" description="Helical" evidence="20">
    <location>
        <begin position="244"/>
        <end position="261"/>
    </location>
</feature>
<keyword evidence="17" id="KW-0325">Glycoprotein</keyword>
<evidence type="ECO:0000256" key="8">
    <source>
        <dbReference type="ARBA" id="ARBA00022723"/>
    </source>
</evidence>
<reference evidence="22" key="1">
    <citation type="submission" date="2021-02" db="EMBL/GenBank/DDBJ databases">
        <authorList>
            <person name="Nowell W R."/>
        </authorList>
    </citation>
    <scope>NUCLEOTIDE SEQUENCE</scope>
</reference>
<evidence type="ECO:0000256" key="17">
    <source>
        <dbReference type="ARBA" id="ARBA00023180"/>
    </source>
</evidence>
<dbReference type="GO" id="GO:0046872">
    <property type="term" value="F:metal ion binding"/>
    <property type="evidence" value="ECO:0007669"/>
    <property type="project" value="UniProtKB-KW"/>
</dbReference>
<dbReference type="AlphaFoldDB" id="A0A813SSJ9"/>
<feature type="transmembrane region" description="Helical" evidence="20">
    <location>
        <begin position="815"/>
        <end position="834"/>
    </location>
</feature>
<dbReference type="GO" id="GO:0098794">
    <property type="term" value="C:postsynapse"/>
    <property type="evidence" value="ECO:0007669"/>
    <property type="project" value="TreeGrafter"/>
</dbReference>
<dbReference type="EMBL" id="CAJNOR010000108">
    <property type="protein sequence ID" value="CAF0799879.1"/>
    <property type="molecule type" value="Genomic_DNA"/>
</dbReference>
<dbReference type="Pfam" id="PF16494">
    <property type="entry name" value="Na_Ca_ex_C"/>
    <property type="match status" value="1"/>
</dbReference>
<evidence type="ECO:0000313" key="23">
    <source>
        <dbReference type="Proteomes" id="UP000663828"/>
    </source>
</evidence>
<keyword evidence="5" id="KW-1003">Cell membrane</keyword>
<keyword evidence="11" id="KW-0106">Calcium</keyword>
<evidence type="ECO:0000259" key="21">
    <source>
        <dbReference type="SMART" id="SM00237"/>
    </source>
</evidence>
<evidence type="ECO:0000256" key="10">
    <source>
        <dbReference type="ARBA" id="ARBA00022737"/>
    </source>
</evidence>
<evidence type="ECO:0000256" key="20">
    <source>
        <dbReference type="SAM" id="Phobius"/>
    </source>
</evidence>
<evidence type="ECO:0000313" key="22">
    <source>
        <dbReference type="EMBL" id="CAF0799879.1"/>
    </source>
</evidence>
<dbReference type="SUPFAM" id="SSF141072">
    <property type="entry name" value="CalX-like"/>
    <property type="match status" value="2"/>
</dbReference>
<dbReference type="PANTHER" id="PTHR11878:SF65">
    <property type="entry name" value="NA_CA-EXCHANGE PROTEIN, ISOFORM G"/>
    <property type="match status" value="1"/>
</dbReference>
<feature type="transmembrane region" description="Helical" evidence="20">
    <location>
        <begin position="788"/>
        <end position="808"/>
    </location>
</feature>
<organism evidence="22 23">
    <name type="scientific">Adineta ricciae</name>
    <name type="common">Rotifer</name>
    <dbReference type="NCBI Taxonomy" id="249248"/>
    <lineage>
        <taxon>Eukaryota</taxon>
        <taxon>Metazoa</taxon>
        <taxon>Spiralia</taxon>
        <taxon>Gnathifera</taxon>
        <taxon>Rotifera</taxon>
        <taxon>Eurotatoria</taxon>
        <taxon>Bdelloidea</taxon>
        <taxon>Adinetida</taxon>
        <taxon>Adinetidae</taxon>
        <taxon>Adineta</taxon>
    </lineage>
</organism>
<accession>A0A813SSJ9</accession>
<feature type="domain" description="Calx-beta" evidence="21">
    <location>
        <begin position="432"/>
        <end position="533"/>
    </location>
</feature>
<keyword evidence="14" id="KW-0915">Sodium</keyword>
<dbReference type="Gene3D" id="2.60.40.2030">
    <property type="match status" value="2"/>
</dbReference>
<keyword evidence="13 20" id="KW-1133">Transmembrane helix</keyword>
<evidence type="ECO:0000256" key="11">
    <source>
        <dbReference type="ARBA" id="ARBA00022837"/>
    </source>
</evidence>
<dbReference type="SMART" id="SM00237">
    <property type="entry name" value="Calx_beta"/>
    <property type="match status" value="2"/>
</dbReference>
<evidence type="ECO:0000256" key="12">
    <source>
        <dbReference type="ARBA" id="ARBA00022860"/>
    </source>
</evidence>
<dbReference type="Proteomes" id="UP000663828">
    <property type="component" value="Unassembled WGS sequence"/>
</dbReference>
<keyword evidence="6" id="KW-0109">Calcium transport</keyword>
<dbReference type="InterPro" id="IPR038081">
    <property type="entry name" value="CalX-like_sf"/>
</dbReference>
<evidence type="ECO:0000256" key="6">
    <source>
        <dbReference type="ARBA" id="ARBA00022568"/>
    </source>
</evidence>
<protein>
    <recommendedName>
        <fullName evidence="21">Calx-beta domain-containing protein</fullName>
    </recommendedName>
</protein>
<dbReference type="InterPro" id="IPR044880">
    <property type="entry name" value="NCX_ion-bd_dom_sf"/>
</dbReference>
<keyword evidence="16 20" id="KW-0472">Membrane</keyword>
<dbReference type="NCBIfam" id="TIGR00845">
    <property type="entry name" value="caca"/>
    <property type="match status" value="1"/>
</dbReference>
<evidence type="ECO:0000256" key="5">
    <source>
        <dbReference type="ARBA" id="ARBA00022475"/>
    </source>
</evidence>
<dbReference type="GO" id="GO:0030424">
    <property type="term" value="C:axon"/>
    <property type="evidence" value="ECO:0007669"/>
    <property type="project" value="TreeGrafter"/>
</dbReference>
<dbReference type="InterPro" id="IPR004837">
    <property type="entry name" value="NaCa_Exmemb"/>
</dbReference>
<dbReference type="GO" id="GO:0042383">
    <property type="term" value="C:sarcolemma"/>
    <property type="evidence" value="ECO:0007669"/>
    <property type="project" value="TreeGrafter"/>
</dbReference>
<keyword evidence="9" id="KW-0732">Signal</keyword>
<dbReference type="Gene3D" id="1.20.1420.30">
    <property type="entry name" value="NCX, central ion-binding region"/>
    <property type="match status" value="2"/>
</dbReference>
<dbReference type="InterPro" id="IPR051171">
    <property type="entry name" value="CaCA"/>
</dbReference>
<feature type="transmembrane region" description="Helical" evidence="20">
    <location>
        <begin position="212"/>
        <end position="232"/>
    </location>
</feature>
<comment type="similarity">
    <text evidence="2">Belongs to the Ca(2+):cation antiporter (CaCA) (TC 2.A.19) family. SLC8 subfamily.</text>
</comment>
<keyword evidence="18" id="KW-0739">Sodium transport</keyword>
<keyword evidence="8" id="KW-0479">Metal-binding</keyword>
<dbReference type="InterPro" id="IPR004836">
    <property type="entry name" value="Na_Ca_Ex"/>
</dbReference>
<keyword evidence="15" id="KW-0406">Ion transport</keyword>
<evidence type="ECO:0000256" key="16">
    <source>
        <dbReference type="ARBA" id="ARBA00023136"/>
    </source>
</evidence>
<gene>
    <name evidence="22" type="ORF">XAT740_LOCUS2920</name>
</gene>
<keyword evidence="12" id="KW-0112">Calmodulin-binding</keyword>
<feature type="transmembrane region" description="Helical" evidence="20">
    <location>
        <begin position="180"/>
        <end position="200"/>
    </location>
</feature>
<comment type="caution">
    <text evidence="22">The sequence shown here is derived from an EMBL/GenBank/DDBJ whole genome shotgun (WGS) entry which is preliminary data.</text>
</comment>
<evidence type="ECO:0000256" key="7">
    <source>
        <dbReference type="ARBA" id="ARBA00022692"/>
    </source>
</evidence>
<dbReference type="Pfam" id="PF01699">
    <property type="entry name" value="Na_Ca_ex"/>
    <property type="match status" value="2"/>
</dbReference>
<dbReference type="Pfam" id="PF03160">
    <property type="entry name" value="Calx-beta"/>
    <property type="match status" value="1"/>
</dbReference>
<dbReference type="PANTHER" id="PTHR11878">
    <property type="entry name" value="SODIUM/CALCIUM EXCHANGER"/>
    <property type="match status" value="1"/>
</dbReference>
<evidence type="ECO:0000256" key="2">
    <source>
        <dbReference type="ARBA" id="ARBA00007489"/>
    </source>
</evidence>
<comment type="catalytic activity">
    <reaction evidence="19">
        <text>Ca(2+)(in) + 3 Na(+)(out) = Ca(2+)(out) + 3 Na(+)(in)</text>
        <dbReference type="Rhea" id="RHEA:69955"/>
        <dbReference type="ChEBI" id="CHEBI:29101"/>
        <dbReference type="ChEBI" id="CHEBI:29108"/>
    </reaction>
</comment>
<keyword evidence="4" id="KW-0050">Antiport</keyword>
<feature type="transmembrane region" description="Helical" evidence="20">
    <location>
        <begin position="937"/>
        <end position="955"/>
    </location>
</feature>
<keyword evidence="7 20" id="KW-0812">Transmembrane</keyword>
<feature type="transmembrane region" description="Helical" evidence="20">
    <location>
        <begin position="897"/>
        <end position="917"/>
    </location>
</feature>
<feature type="transmembrane region" description="Helical" evidence="20">
    <location>
        <begin position="87"/>
        <end position="105"/>
    </location>
</feature>
<name>A0A813SSJ9_ADIRI</name>
<evidence type="ECO:0000256" key="18">
    <source>
        <dbReference type="ARBA" id="ARBA00023201"/>
    </source>
</evidence>
<keyword evidence="10" id="KW-0677">Repeat</keyword>
<evidence type="ECO:0000256" key="3">
    <source>
        <dbReference type="ARBA" id="ARBA00022448"/>
    </source>
</evidence>
<evidence type="ECO:0000256" key="9">
    <source>
        <dbReference type="ARBA" id="ARBA00022729"/>
    </source>
</evidence>
<sequence length="963" mass="108024">MLACVVQILHRHNHQRYYYYYGYFRRILVPILVHGSVTDLNQSVILNYNSSNTCLKINTSCSTQDGLLIPLWRPQEGISTGDRIARAIVYLLALIYLFIGVAIISDRFMASIEVITSQKREIRKKNPDGTISITTVAIWNETVSNLTLMALGSSAPEILLSIIEVVGKNFESGDLGPGTIVGSAAFNLFVIIAICILSIPSGEVRRIRHQRVFFVTTAWSIFAYIWLWAIVAKISPGHIEVWEGTLTFLFFPLTVFSAYIVDTKVGQFIRIRITSQKQVLQVDNQATSAIPITVDDSEQKSMIDGFNRQSAAPSTNDLYPKKASSIITGSIMEQLAGSTAGGLDENALSDHVESQQRQEFIEIWRELRKQYPNHDMQTLNEMAAVEMMNRVPKSRAYYRIQATKRLGGGGGNIRKKLLEKLHEPDKLNPSEKQQLIADTNSHISKIRFEPSHYTVLENAGYVTLHVVRVDGNLRNTVYVDYMTEDGTATHGADYEPAEGTLIFYPMETNKQIQVKIIDDEIFEEDEHFSVKLSNLKIKDNQGRLTPGAFDKTVQLDEPSTAVVMIIDDDHSGLFVFDNDEKTVVESDRFAELKVLRTSGARGRVRVPFTTEDETALNERDYISKTGEIIFENEENEKIISIEITDRDQYQRNETFLIRLGEPTLIRDDENSDDSPMTDHDKLIAELGKPRLGERSVIRVRIRESKEFKNAVDKALYKANTAILVGTSTWLEQFKQAFSVKEEDDDDVVESGESNNDDDQPATCKDYMLHFISFFWKFLFAFVPPTSIAGGWLCFIVSILIIGMLTAVIGDLATHFGCTVGLTDTMTAIAFVALGTSLPDTFASKVAAEHDKYADSSVGNVNGSNAVNVFLGIGLPWAMSAWYHYFKDTKFKVQKGSLSFSVTLFCSFAAVAVIILLIKRLKVFGGGELGGPLKYRLISSFIFFLLWVVYLVLSGLENYCHINV</sequence>
<evidence type="ECO:0000256" key="14">
    <source>
        <dbReference type="ARBA" id="ARBA00023053"/>
    </source>
</evidence>
<feature type="transmembrane region" description="Helical" evidence="20">
    <location>
        <begin position="766"/>
        <end position="782"/>
    </location>
</feature>
<dbReference type="InterPro" id="IPR032452">
    <property type="entry name" value="Na_Ca_Ex_C-exten"/>
</dbReference>
<feature type="transmembrane region" description="Helical" evidence="20">
    <location>
        <begin position="865"/>
        <end position="885"/>
    </location>
</feature>
<dbReference type="GO" id="GO:0007154">
    <property type="term" value="P:cell communication"/>
    <property type="evidence" value="ECO:0007669"/>
    <property type="project" value="InterPro"/>
</dbReference>
<evidence type="ECO:0000256" key="13">
    <source>
        <dbReference type="ARBA" id="ARBA00022989"/>
    </source>
</evidence>
<evidence type="ECO:0000256" key="4">
    <source>
        <dbReference type="ARBA" id="ARBA00022449"/>
    </source>
</evidence>
<dbReference type="InterPro" id="IPR003644">
    <property type="entry name" value="Calx_beta"/>
</dbReference>
<feature type="domain" description="Calx-beta" evidence="21">
    <location>
        <begin position="561"/>
        <end position="660"/>
    </location>
</feature>
<evidence type="ECO:0000256" key="15">
    <source>
        <dbReference type="ARBA" id="ARBA00023065"/>
    </source>
</evidence>
<keyword evidence="23" id="KW-1185">Reference proteome</keyword>
<evidence type="ECO:0000256" key="19">
    <source>
        <dbReference type="ARBA" id="ARBA00033667"/>
    </source>
</evidence>
<dbReference type="GO" id="GO:0098703">
    <property type="term" value="P:calcium ion import across plasma membrane"/>
    <property type="evidence" value="ECO:0007669"/>
    <property type="project" value="TreeGrafter"/>
</dbReference>
<keyword evidence="3" id="KW-0813">Transport</keyword>
<dbReference type="GO" id="GO:0005516">
    <property type="term" value="F:calmodulin binding"/>
    <property type="evidence" value="ECO:0007669"/>
    <property type="project" value="UniProtKB-KW"/>
</dbReference>
<proteinExistence type="inferred from homology"/>
<comment type="subcellular location">
    <subcellularLocation>
        <location evidence="1">Cell membrane</location>
        <topology evidence="1">Multi-pass membrane protein</topology>
    </subcellularLocation>
</comment>
<dbReference type="PRINTS" id="PR01259">
    <property type="entry name" value="NACAEXCHNGR"/>
</dbReference>
<evidence type="ECO:0000256" key="1">
    <source>
        <dbReference type="ARBA" id="ARBA00004651"/>
    </source>
</evidence>
<dbReference type="GO" id="GO:0005432">
    <property type="term" value="F:calcium:sodium antiporter activity"/>
    <property type="evidence" value="ECO:0007669"/>
    <property type="project" value="InterPro"/>
</dbReference>